<dbReference type="PROSITE" id="PS50835">
    <property type="entry name" value="IG_LIKE"/>
    <property type="match status" value="1"/>
</dbReference>
<comment type="subcellular location">
    <subcellularLocation>
        <location evidence="1">Membrane</location>
    </subcellularLocation>
</comment>
<organism evidence="9 10">
    <name type="scientific">Nyctereutes procyonoides</name>
    <name type="common">Raccoon dog</name>
    <name type="synonym">Canis procyonoides</name>
    <dbReference type="NCBI Taxonomy" id="34880"/>
    <lineage>
        <taxon>Eukaryota</taxon>
        <taxon>Metazoa</taxon>
        <taxon>Chordata</taxon>
        <taxon>Craniata</taxon>
        <taxon>Vertebrata</taxon>
        <taxon>Euteleostomi</taxon>
        <taxon>Mammalia</taxon>
        <taxon>Eutheria</taxon>
        <taxon>Laurasiatheria</taxon>
        <taxon>Carnivora</taxon>
        <taxon>Caniformia</taxon>
        <taxon>Canidae</taxon>
        <taxon>Nyctereutes</taxon>
    </lineage>
</organism>
<keyword evidence="6" id="KW-0393">Immunoglobulin domain</keyword>
<dbReference type="AlphaFoldDB" id="A0A811ZEI3"/>
<dbReference type="Gene3D" id="2.60.40.10">
    <property type="entry name" value="Immunoglobulins"/>
    <property type="match status" value="1"/>
</dbReference>
<dbReference type="InterPro" id="IPR007110">
    <property type="entry name" value="Ig-like_dom"/>
</dbReference>
<evidence type="ECO:0000256" key="1">
    <source>
        <dbReference type="ARBA" id="ARBA00004370"/>
    </source>
</evidence>
<evidence type="ECO:0000256" key="5">
    <source>
        <dbReference type="ARBA" id="ARBA00023170"/>
    </source>
</evidence>
<dbReference type="EMBL" id="CAJHUB010000763">
    <property type="protein sequence ID" value="CAD7687074.1"/>
    <property type="molecule type" value="Genomic_DNA"/>
</dbReference>
<reference evidence="9" key="1">
    <citation type="submission" date="2020-12" db="EMBL/GenBank/DDBJ databases">
        <authorList>
            <consortium name="Molecular Ecology Group"/>
        </authorList>
    </citation>
    <scope>NUCLEOTIDE SEQUENCE</scope>
    <source>
        <strain evidence="9">TBG_1078</strain>
    </source>
</reference>
<keyword evidence="4 7" id="KW-0472">Membrane</keyword>
<keyword evidence="5" id="KW-0675">Receptor</keyword>
<proteinExistence type="predicted"/>
<feature type="domain" description="Ig-like" evidence="8">
    <location>
        <begin position="48"/>
        <end position="141"/>
    </location>
</feature>
<dbReference type="Pfam" id="PF07654">
    <property type="entry name" value="C1-set"/>
    <property type="match status" value="1"/>
</dbReference>
<evidence type="ECO:0000256" key="7">
    <source>
        <dbReference type="SAM" id="Phobius"/>
    </source>
</evidence>
<comment type="caution">
    <text evidence="9">The sequence shown here is derived from an EMBL/GenBank/DDBJ whole genome shotgun (WGS) entry which is preliminary data.</text>
</comment>
<dbReference type="GO" id="GO:0016020">
    <property type="term" value="C:membrane"/>
    <property type="evidence" value="ECO:0007669"/>
    <property type="project" value="UniProtKB-SubCell"/>
</dbReference>
<dbReference type="InterPro" id="IPR013783">
    <property type="entry name" value="Ig-like_fold"/>
</dbReference>
<protein>
    <submittedName>
        <fullName evidence="9">(raccoon dog) hypothetical protein</fullName>
    </submittedName>
</protein>
<keyword evidence="2 7" id="KW-0812">Transmembrane</keyword>
<sequence length="206" mass="23430">MLVGIAAYPDRDSAIVHFQDDDVRTIFGQGTKVIVIPPDRSFDTDISPKPTIFFPSIAEIKLHKTGTYLCLVENFFPEVIKIHWKEKNGQMILKSQQGDTVKTGTFMKFSWLTVAKKSMAEEQQCIITHENNKEGINKEILYRSMIKELTAINSTKTDDDILQLQLKTTSAYYTYLLLFLKSLMYSIITAFCLFRRPAPCGNGKSS</sequence>
<dbReference type="SUPFAM" id="SSF48726">
    <property type="entry name" value="Immunoglobulin"/>
    <property type="match status" value="1"/>
</dbReference>
<gene>
    <name evidence="9" type="ORF">NYPRO_LOCUS19867</name>
</gene>
<dbReference type="PANTHER" id="PTHR19256:SF62">
    <property type="entry name" value="IG-LIKE DOMAIN-CONTAINING PROTEIN"/>
    <property type="match status" value="1"/>
</dbReference>
<keyword evidence="3 7" id="KW-1133">Transmembrane helix</keyword>
<evidence type="ECO:0000259" key="8">
    <source>
        <dbReference type="PROSITE" id="PS50835"/>
    </source>
</evidence>
<evidence type="ECO:0000256" key="6">
    <source>
        <dbReference type="ARBA" id="ARBA00023319"/>
    </source>
</evidence>
<accession>A0A811ZEI3</accession>
<dbReference type="PANTHER" id="PTHR19256">
    <property type="entry name" value="T-CELL RECEPTOR GAMMA CHAIN"/>
    <property type="match status" value="1"/>
</dbReference>
<dbReference type="InterPro" id="IPR036179">
    <property type="entry name" value="Ig-like_dom_sf"/>
</dbReference>
<feature type="transmembrane region" description="Helical" evidence="7">
    <location>
        <begin position="172"/>
        <end position="194"/>
    </location>
</feature>
<evidence type="ECO:0000313" key="9">
    <source>
        <dbReference type="EMBL" id="CAD7687074.1"/>
    </source>
</evidence>
<evidence type="ECO:0000256" key="2">
    <source>
        <dbReference type="ARBA" id="ARBA00022692"/>
    </source>
</evidence>
<dbReference type="FunFam" id="2.60.40.10:FF:001083">
    <property type="entry name" value="T cell receptor gamma constant 2"/>
    <property type="match status" value="1"/>
</dbReference>
<name>A0A811ZEI3_NYCPR</name>
<keyword evidence="10" id="KW-1185">Reference proteome</keyword>
<evidence type="ECO:0000256" key="3">
    <source>
        <dbReference type="ARBA" id="ARBA00022989"/>
    </source>
</evidence>
<dbReference type="InterPro" id="IPR051117">
    <property type="entry name" value="TRG_var/const_region"/>
</dbReference>
<dbReference type="Proteomes" id="UP000645828">
    <property type="component" value="Unassembled WGS sequence"/>
</dbReference>
<evidence type="ECO:0000256" key="4">
    <source>
        <dbReference type="ARBA" id="ARBA00023136"/>
    </source>
</evidence>
<evidence type="ECO:0000313" key="10">
    <source>
        <dbReference type="Proteomes" id="UP000645828"/>
    </source>
</evidence>
<dbReference type="InterPro" id="IPR003597">
    <property type="entry name" value="Ig_C1-set"/>
</dbReference>
<dbReference type="SMART" id="SM00407">
    <property type="entry name" value="IGc1"/>
    <property type="match status" value="1"/>
</dbReference>